<keyword evidence="3" id="KW-0804">Transcription</keyword>
<keyword evidence="2 5" id="KW-0238">DNA-binding</keyword>
<dbReference type="CDD" id="cd00090">
    <property type="entry name" value="HTH_ARSR"/>
    <property type="match status" value="1"/>
</dbReference>
<sequence length="333" mass="36072">MTTNMPARMLRLLSLLQGRREWSGAELAERLGVAGRTVRRDIERLRELGYPVEGTTGTAGGYRLASGKNLPPLLLDDEEAVAVAVGLRTATSGVTGIEESSVRALAKLEQVLPSRLRQRVTTLGDATVALPPRAGPRVDPAILTVLAAACRDRELLSFDYRARDEEVTARRAEPHNLVTVYGRWYLVAFDRGREGWRTFRVDRLTAPVPTGRRFEPRPLPAGDAGSYVAESIAAAPYRYAAVVTVRAPAGEVSAALYAPLPRKVEPLGEHECRFRLGADSLAELFWQLAGVLGLGVGFTIDGPAEVPDDGGAHDEVLNYLRAAGRRLTEAVDG</sequence>
<dbReference type="SUPFAM" id="SSF46785">
    <property type="entry name" value="Winged helix' DNA-binding domain"/>
    <property type="match status" value="1"/>
</dbReference>
<dbReference type="InterPro" id="IPR036388">
    <property type="entry name" value="WH-like_DNA-bd_sf"/>
</dbReference>
<dbReference type="Pfam" id="PF08279">
    <property type="entry name" value="HTH_11"/>
    <property type="match status" value="1"/>
</dbReference>
<evidence type="ECO:0000313" key="6">
    <source>
        <dbReference type="Proteomes" id="UP000320876"/>
    </source>
</evidence>
<accession>A0A542DQX7</accession>
<dbReference type="InterPro" id="IPR018356">
    <property type="entry name" value="Tscrpt_reg_HTH_DeoR_CS"/>
</dbReference>
<dbReference type="AlphaFoldDB" id="A0A542DQX7"/>
<protein>
    <submittedName>
        <fullName evidence="5">Putative DNA-binding transcriptional regulator YafY</fullName>
    </submittedName>
</protein>
<dbReference type="InterPro" id="IPR026881">
    <property type="entry name" value="WYL_dom"/>
</dbReference>
<dbReference type="InterPro" id="IPR036390">
    <property type="entry name" value="WH_DNA-bd_sf"/>
</dbReference>
<dbReference type="PROSITE" id="PS51000">
    <property type="entry name" value="HTH_DEOR_2"/>
    <property type="match status" value="1"/>
</dbReference>
<dbReference type="PANTHER" id="PTHR34580:SF3">
    <property type="entry name" value="PROTEIN PAFB"/>
    <property type="match status" value="1"/>
</dbReference>
<dbReference type="GO" id="GO:0003677">
    <property type="term" value="F:DNA binding"/>
    <property type="evidence" value="ECO:0007669"/>
    <property type="project" value="UniProtKB-KW"/>
</dbReference>
<dbReference type="Proteomes" id="UP000320876">
    <property type="component" value="Unassembled WGS sequence"/>
</dbReference>
<proteinExistence type="predicted"/>
<dbReference type="GO" id="GO:0003700">
    <property type="term" value="F:DNA-binding transcription factor activity"/>
    <property type="evidence" value="ECO:0007669"/>
    <property type="project" value="InterPro"/>
</dbReference>
<name>A0A542DQX7_AMYCI</name>
<evidence type="ECO:0000313" key="5">
    <source>
        <dbReference type="EMBL" id="TQJ05511.1"/>
    </source>
</evidence>
<organism evidence="5 6">
    <name type="scientific">Amycolatopsis cihanbeyliensis</name>
    <dbReference type="NCBI Taxonomy" id="1128664"/>
    <lineage>
        <taxon>Bacteria</taxon>
        <taxon>Bacillati</taxon>
        <taxon>Actinomycetota</taxon>
        <taxon>Actinomycetes</taxon>
        <taxon>Pseudonocardiales</taxon>
        <taxon>Pseudonocardiaceae</taxon>
        <taxon>Amycolatopsis</taxon>
    </lineage>
</organism>
<keyword evidence="1" id="KW-0805">Transcription regulation</keyword>
<dbReference type="InterPro" id="IPR011991">
    <property type="entry name" value="ArsR-like_HTH"/>
</dbReference>
<dbReference type="InterPro" id="IPR001034">
    <property type="entry name" value="DeoR_HTH"/>
</dbReference>
<evidence type="ECO:0000256" key="2">
    <source>
        <dbReference type="ARBA" id="ARBA00023125"/>
    </source>
</evidence>
<gene>
    <name evidence="5" type="ORF">FB471_5346</name>
</gene>
<dbReference type="InterPro" id="IPR051534">
    <property type="entry name" value="CBASS_pafABC_assoc_protein"/>
</dbReference>
<dbReference type="PROSITE" id="PS52050">
    <property type="entry name" value="WYL"/>
    <property type="match status" value="1"/>
</dbReference>
<reference evidence="5 6" key="1">
    <citation type="submission" date="2019-06" db="EMBL/GenBank/DDBJ databases">
        <title>Sequencing the genomes of 1000 actinobacteria strains.</title>
        <authorList>
            <person name="Klenk H.-P."/>
        </authorList>
    </citation>
    <scope>NUCLEOTIDE SEQUENCE [LARGE SCALE GENOMIC DNA]</scope>
    <source>
        <strain evidence="5 6">DSM 45679</strain>
    </source>
</reference>
<evidence type="ECO:0000259" key="4">
    <source>
        <dbReference type="PROSITE" id="PS51000"/>
    </source>
</evidence>
<comment type="caution">
    <text evidence="5">The sequence shown here is derived from an EMBL/GenBank/DDBJ whole genome shotgun (WGS) entry which is preliminary data.</text>
</comment>
<evidence type="ECO:0000256" key="3">
    <source>
        <dbReference type="ARBA" id="ARBA00023163"/>
    </source>
</evidence>
<evidence type="ECO:0000256" key="1">
    <source>
        <dbReference type="ARBA" id="ARBA00023015"/>
    </source>
</evidence>
<dbReference type="InterPro" id="IPR013196">
    <property type="entry name" value="HTH_11"/>
</dbReference>
<feature type="domain" description="HTH deoR-type" evidence="4">
    <location>
        <begin position="5"/>
        <end position="60"/>
    </location>
</feature>
<dbReference type="PANTHER" id="PTHR34580">
    <property type="match status" value="1"/>
</dbReference>
<dbReference type="OrthoDB" id="3483912at2"/>
<dbReference type="Pfam" id="PF13280">
    <property type="entry name" value="WYL"/>
    <property type="match status" value="1"/>
</dbReference>
<dbReference type="Gene3D" id="1.10.10.10">
    <property type="entry name" value="Winged helix-like DNA-binding domain superfamily/Winged helix DNA-binding domain"/>
    <property type="match status" value="1"/>
</dbReference>
<keyword evidence="6" id="KW-1185">Reference proteome</keyword>
<dbReference type="PROSITE" id="PS00894">
    <property type="entry name" value="HTH_DEOR_1"/>
    <property type="match status" value="1"/>
</dbReference>
<dbReference type="EMBL" id="VFML01000001">
    <property type="protein sequence ID" value="TQJ05511.1"/>
    <property type="molecule type" value="Genomic_DNA"/>
</dbReference>